<accession>A0A9D4RP33</accession>
<dbReference type="EMBL" id="JAIWYP010000002">
    <property type="protein sequence ID" value="KAH3874153.1"/>
    <property type="molecule type" value="Genomic_DNA"/>
</dbReference>
<proteinExistence type="predicted"/>
<reference evidence="1" key="1">
    <citation type="journal article" date="2019" name="bioRxiv">
        <title>The Genome of the Zebra Mussel, Dreissena polymorpha: A Resource for Invasive Species Research.</title>
        <authorList>
            <person name="McCartney M.A."/>
            <person name="Auch B."/>
            <person name="Kono T."/>
            <person name="Mallez S."/>
            <person name="Zhang Y."/>
            <person name="Obille A."/>
            <person name="Becker A."/>
            <person name="Abrahante J.E."/>
            <person name="Garbe J."/>
            <person name="Badalamenti J.P."/>
            <person name="Herman A."/>
            <person name="Mangelson H."/>
            <person name="Liachko I."/>
            <person name="Sullivan S."/>
            <person name="Sone E.D."/>
            <person name="Koren S."/>
            <person name="Silverstein K.A.T."/>
            <person name="Beckman K.B."/>
            <person name="Gohl D.M."/>
        </authorList>
    </citation>
    <scope>NUCLEOTIDE SEQUENCE</scope>
    <source>
        <strain evidence="1">Duluth1</strain>
        <tissue evidence="1">Whole animal</tissue>
    </source>
</reference>
<keyword evidence="2" id="KW-1185">Reference proteome</keyword>
<dbReference type="Proteomes" id="UP000828390">
    <property type="component" value="Unassembled WGS sequence"/>
</dbReference>
<evidence type="ECO:0000313" key="1">
    <source>
        <dbReference type="EMBL" id="KAH3874153.1"/>
    </source>
</evidence>
<organism evidence="1 2">
    <name type="scientific">Dreissena polymorpha</name>
    <name type="common">Zebra mussel</name>
    <name type="synonym">Mytilus polymorpha</name>
    <dbReference type="NCBI Taxonomy" id="45954"/>
    <lineage>
        <taxon>Eukaryota</taxon>
        <taxon>Metazoa</taxon>
        <taxon>Spiralia</taxon>
        <taxon>Lophotrochozoa</taxon>
        <taxon>Mollusca</taxon>
        <taxon>Bivalvia</taxon>
        <taxon>Autobranchia</taxon>
        <taxon>Heteroconchia</taxon>
        <taxon>Euheterodonta</taxon>
        <taxon>Imparidentia</taxon>
        <taxon>Neoheterodontei</taxon>
        <taxon>Myida</taxon>
        <taxon>Dreissenoidea</taxon>
        <taxon>Dreissenidae</taxon>
        <taxon>Dreissena</taxon>
    </lineage>
</organism>
<gene>
    <name evidence="1" type="ORF">DPMN_037395</name>
</gene>
<name>A0A9D4RP33_DREPO</name>
<evidence type="ECO:0000313" key="2">
    <source>
        <dbReference type="Proteomes" id="UP000828390"/>
    </source>
</evidence>
<protein>
    <submittedName>
        <fullName evidence="1">Uncharacterized protein</fullName>
    </submittedName>
</protein>
<comment type="caution">
    <text evidence="1">The sequence shown here is derived from an EMBL/GenBank/DDBJ whole genome shotgun (WGS) entry which is preliminary data.</text>
</comment>
<reference evidence="1" key="2">
    <citation type="submission" date="2020-11" db="EMBL/GenBank/DDBJ databases">
        <authorList>
            <person name="McCartney M.A."/>
            <person name="Auch B."/>
            <person name="Kono T."/>
            <person name="Mallez S."/>
            <person name="Becker A."/>
            <person name="Gohl D.M."/>
            <person name="Silverstein K.A.T."/>
            <person name="Koren S."/>
            <person name="Bechman K.B."/>
            <person name="Herman A."/>
            <person name="Abrahante J.E."/>
            <person name="Garbe J."/>
        </authorList>
    </citation>
    <scope>NUCLEOTIDE SEQUENCE</scope>
    <source>
        <strain evidence="1">Duluth1</strain>
        <tissue evidence="1">Whole animal</tissue>
    </source>
</reference>
<sequence>MSAPRVKRNSELIRISDFRRELSFREKKVAEIKREKMKILADIKPVPKYMITVDMSHARGNLDAVRMCLRELEWKEVIVDFLTKCLARLLELPISAFKHITQSIYEIFSKFAQYLSS</sequence>
<dbReference type="AlphaFoldDB" id="A0A9D4RP33"/>